<accession>A0A7D9F1A3</accession>
<dbReference type="InterPro" id="IPR019775">
    <property type="entry name" value="WD40_repeat_CS"/>
</dbReference>
<dbReference type="Gene3D" id="2.130.10.10">
    <property type="entry name" value="YVTN repeat-like/Quinoprotein amine dehydrogenase"/>
    <property type="match status" value="1"/>
</dbReference>
<evidence type="ECO:0000256" key="1">
    <source>
        <dbReference type="ARBA" id="ARBA00022574"/>
    </source>
</evidence>
<dbReference type="EMBL" id="CACRXK020011043">
    <property type="protein sequence ID" value="CAB4020607.1"/>
    <property type="molecule type" value="Genomic_DNA"/>
</dbReference>
<protein>
    <submittedName>
        <fullName evidence="3">mRNA export factor</fullName>
    </submittedName>
</protein>
<gene>
    <name evidence="3" type="ORF">PACLA_8A030489</name>
</gene>
<name>A0A7D9F1A3_PARCT</name>
<reference evidence="3" key="1">
    <citation type="submission" date="2020-04" db="EMBL/GenBank/DDBJ databases">
        <authorList>
            <person name="Alioto T."/>
            <person name="Alioto T."/>
            <person name="Gomez Garrido J."/>
        </authorList>
    </citation>
    <scope>NUCLEOTIDE SEQUENCE</scope>
    <source>
        <strain evidence="3">A484AB</strain>
    </source>
</reference>
<dbReference type="InterPro" id="IPR036322">
    <property type="entry name" value="WD40_repeat_dom_sf"/>
</dbReference>
<dbReference type="SUPFAM" id="SSF50978">
    <property type="entry name" value="WD40 repeat-like"/>
    <property type="match status" value="1"/>
</dbReference>
<evidence type="ECO:0000313" key="4">
    <source>
        <dbReference type="Proteomes" id="UP001152795"/>
    </source>
</evidence>
<sequence>MVDELHYPIRCWEITTNAVPKAQQTHQGPILDCCWHDDGSKVFTASVDKTCKMWDLNSNQCVVVAQHDQPIKTVNFVQAPNYTCIVTGSWDKTFKFWDMRQSTPVIQFQLPERCYCADIVYPMAIVGTAQRGILCYQLDSQPREYKKIESPLKYQHRCVTIFKDKNQQPTGFALGSVEGRVAIHYINPINPKDNFTFKCHRSNTATSSNVQDIYAVNGISFHPQFGTLATVGSDGKFSFWDKDARTKLKTSDPAASLPISTCSFDSTGNIFAYSVCYDWSKGHEYFNPSVKPMILLRSCMDELRPRGKK</sequence>
<dbReference type="AlphaFoldDB" id="A0A7D9F1A3"/>
<dbReference type="PROSITE" id="PS50294">
    <property type="entry name" value="WD_REPEATS_REGION"/>
    <property type="match status" value="1"/>
</dbReference>
<dbReference type="PROSITE" id="PS00678">
    <property type="entry name" value="WD_REPEATS_1"/>
    <property type="match status" value="1"/>
</dbReference>
<proteinExistence type="predicted"/>
<comment type="caution">
    <text evidence="3">The sequence shown here is derived from an EMBL/GenBank/DDBJ whole genome shotgun (WGS) entry which is preliminary data.</text>
</comment>
<dbReference type="Pfam" id="PF00400">
    <property type="entry name" value="WD40"/>
    <property type="match status" value="3"/>
</dbReference>
<keyword evidence="2" id="KW-0677">Repeat</keyword>
<dbReference type="InterPro" id="IPR001680">
    <property type="entry name" value="WD40_rpt"/>
</dbReference>
<dbReference type="Proteomes" id="UP001152795">
    <property type="component" value="Unassembled WGS sequence"/>
</dbReference>
<dbReference type="InterPro" id="IPR015943">
    <property type="entry name" value="WD40/YVTN_repeat-like_dom_sf"/>
</dbReference>
<dbReference type="PANTHER" id="PTHR10971">
    <property type="entry name" value="MRNA EXPORT FACTOR AND BUB3"/>
    <property type="match status" value="1"/>
</dbReference>
<dbReference type="PRINTS" id="PR00320">
    <property type="entry name" value="GPROTEINBRPT"/>
</dbReference>
<dbReference type="PROSITE" id="PS50082">
    <property type="entry name" value="WD_REPEATS_2"/>
    <property type="match status" value="3"/>
</dbReference>
<keyword evidence="4" id="KW-1185">Reference proteome</keyword>
<organism evidence="3 4">
    <name type="scientific">Paramuricea clavata</name>
    <name type="common">Red gorgonian</name>
    <name type="synonym">Violescent sea-whip</name>
    <dbReference type="NCBI Taxonomy" id="317549"/>
    <lineage>
        <taxon>Eukaryota</taxon>
        <taxon>Metazoa</taxon>
        <taxon>Cnidaria</taxon>
        <taxon>Anthozoa</taxon>
        <taxon>Octocorallia</taxon>
        <taxon>Malacalcyonacea</taxon>
        <taxon>Plexauridae</taxon>
        <taxon>Paramuricea</taxon>
    </lineage>
</organism>
<keyword evidence="1" id="KW-0853">WD repeat</keyword>
<evidence type="ECO:0000256" key="2">
    <source>
        <dbReference type="ARBA" id="ARBA00022737"/>
    </source>
</evidence>
<evidence type="ECO:0000313" key="3">
    <source>
        <dbReference type="EMBL" id="CAB4020607.1"/>
    </source>
</evidence>
<dbReference type="SMART" id="SM00320">
    <property type="entry name" value="WD40"/>
    <property type="match status" value="3"/>
</dbReference>
<dbReference type="OrthoDB" id="256303at2759"/>
<dbReference type="InterPro" id="IPR020472">
    <property type="entry name" value="WD40_PAC1"/>
</dbReference>